<dbReference type="Proteomes" id="UP001144205">
    <property type="component" value="Unassembled WGS sequence"/>
</dbReference>
<dbReference type="PANTHER" id="PTHR24321">
    <property type="entry name" value="DEHYDROGENASES, SHORT CHAIN"/>
    <property type="match status" value="1"/>
</dbReference>
<accession>A0ABQ5LPX1</accession>
<name>A0ABQ5LPX1_9RHOB</name>
<dbReference type="PRINTS" id="PR00081">
    <property type="entry name" value="GDHRDH"/>
</dbReference>
<proteinExistence type="inferred from homology"/>
<dbReference type="Pfam" id="PF13561">
    <property type="entry name" value="adh_short_C2"/>
    <property type="match status" value="1"/>
</dbReference>
<reference evidence="3" key="1">
    <citation type="journal article" date="2023" name="Int. J. Syst. Evol. Microbiol.">
        <title>Sinisalibacter aestuarii sp. nov., isolated from estuarine sediment of the Arakawa River.</title>
        <authorList>
            <person name="Arafat S.T."/>
            <person name="Hirano S."/>
            <person name="Sato A."/>
            <person name="Takeuchi K."/>
            <person name="Yasuda T."/>
            <person name="Terahara T."/>
            <person name="Hamada M."/>
            <person name="Kobayashi T."/>
        </authorList>
    </citation>
    <scope>NUCLEOTIDE SEQUENCE</scope>
    <source>
        <strain evidence="3">B-399</strain>
    </source>
</reference>
<protein>
    <submittedName>
        <fullName evidence="3">Short-chain dehydrogenase</fullName>
    </submittedName>
</protein>
<comment type="caution">
    <text evidence="3">The sequence shown here is derived from an EMBL/GenBank/DDBJ whole genome shotgun (WGS) entry which is preliminary data.</text>
</comment>
<evidence type="ECO:0000313" key="4">
    <source>
        <dbReference type="Proteomes" id="UP001144205"/>
    </source>
</evidence>
<dbReference type="PANTHER" id="PTHR24321:SF15">
    <property type="entry name" value="OXIDOREDUCTASE UCPA"/>
    <property type="match status" value="1"/>
</dbReference>
<dbReference type="RefSeq" id="WP_281840977.1">
    <property type="nucleotide sequence ID" value="NZ_BROH01000001.1"/>
</dbReference>
<evidence type="ECO:0000313" key="3">
    <source>
        <dbReference type="EMBL" id="GKY87042.1"/>
    </source>
</evidence>
<dbReference type="InterPro" id="IPR002347">
    <property type="entry name" value="SDR_fam"/>
</dbReference>
<sequence length="254" mass="26724">MTARLKGKVAVVTGGANGMGAAQAAMMAREGAKVCIMDVRDDLAAPVLERILDADGEAMFHRGDVTREADWEEVLAAVVARYGRLDILVNNAGIGANRLDPDSVDDWKTVMEINVMGAAIGTRLAVPIMRAGGGGAIVNISSIAAFAAFEDANPVYATSKGALWTYTRQAALTHAKDGIRVNSIHPGLMPRMLQPGNPALSDAEQGRADKLGHVPLRRLGHPDEVAYGVVFLASDEASYVTGSSLVIDGGYLLK</sequence>
<keyword evidence="2" id="KW-0560">Oxidoreductase</keyword>
<dbReference type="InterPro" id="IPR020904">
    <property type="entry name" value="Sc_DH/Rdtase_CS"/>
</dbReference>
<dbReference type="InterPro" id="IPR036291">
    <property type="entry name" value="NAD(P)-bd_dom_sf"/>
</dbReference>
<dbReference type="SUPFAM" id="SSF51735">
    <property type="entry name" value="NAD(P)-binding Rossmann-fold domains"/>
    <property type="match status" value="1"/>
</dbReference>
<dbReference type="PROSITE" id="PS00061">
    <property type="entry name" value="ADH_SHORT"/>
    <property type="match status" value="1"/>
</dbReference>
<dbReference type="EMBL" id="BROH01000001">
    <property type="protein sequence ID" value="GKY87042.1"/>
    <property type="molecule type" value="Genomic_DNA"/>
</dbReference>
<evidence type="ECO:0000256" key="1">
    <source>
        <dbReference type="ARBA" id="ARBA00006484"/>
    </source>
</evidence>
<evidence type="ECO:0000256" key="2">
    <source>
        <dbReference type="ARBA" id="ARBA00023002"/>
    </source>
</evidence>
<organism evidence="3 4">
    <name type="scientific">Sinisalibacter aestuarii</name>
    <dbReference type="NCBI Taxonomy" id="2949426"/>
    <lineage>
        <taxon>Bacteria</taxon>
        <taxon>Pseudomonadati</taxon>
        <taxon>Pseudomonadota</taxon>
        <taxon>Alphaproteobacteria</taxon>
        <taxon>Rhodobacterales</taxon>
        <taxon>Roseobacteraceae</taxon>
        <taxon>Sinisalibacter</taxon>
    </lineage>
</organism>
<comment type="similarity">
    <text evidence="1">Belongs to the short-chain dehydrogenases/reductases (SDR) family.</text>
</comment>
<keyword evidence="4" id="KW-1185">Reference proteome</keyword>
<dbReference type="PRINTS" id="PR00080">
    <property type="entry name" value="SDRFAMILY"/>
</dbReference>
<dbReference type="Gene3D" id="3.40.50.720">
    <property type="entry name" value="NAD(P)-binding Rossmann-like Domain"/>
    <property type="match status" value="1"/>
</dbReference>
<gene>
    <name evidence="3" type="ORF">STA1M1_09110</name>
</gene>
<dbReference type="NCBIfam" id="NF005559">
    <property type="entry name" value="PRK07231.1"/>
    <property type="match status" value="1"/>
</dbReference>